<accession>A0A8J3BSJ5</accession>
<organism evidence="2 3">
    <name type="scientific">Pilimelia terevasa</name>
    <dbReference type="NCBI Taxonomy" id="53372"/>
    <lineage>
        <taxon>Bacteria</taxon>
        <taxon>Bacillati</taxon>
        <taxon>Actinomycetota</taxon>
        <taxon>Actinomycetes</taxon>
        <taxon>Micromonosporales</taxon>
        <taxon>Micromonosporaceae</taxon>
        <taxon>Pilimelia</taxon>
    </lineage>
</organism>
<gene>
    <name evidence="2" type="ORF">GCM10010124_30250</name>
</gene>
<evidence type="ECO:0000313" key="3">
    <source>
        <dbReference type="Proteomes" id="UP000662200"/>
    </source>
</evidence>
<protein>
    <submittedName>
        <fullName evidence="2">PadR family transcriptional regulator</fullName>
    </submittedName>
</protein>
<keyword evidence="3" id="KW-1185">Reference proteome</keyword>
<feature type="domain" description="Transcription regulator PadR N-terminal" evidence="1">
    <location>
        <begin position="16"/>
        <end position="86"/>
    </location>
</feature>
<evidence type="ECO:0000259" key="1">
    <source>
        <dbReference type="Pfam" id="PF03551"/>
    </source>
</evidence>
<dbReference type="SUPFAM" id="SSF46785">
    <property type="entry name" value="Winged helix' DNA-binding domain"/>
    <property type="match status" value="1"/>
</dbReference>
<name>A0A8J3BSJ5_9ACTN</name>
<proteinExistence type="predicted"/>
<dbReference type="InterPro" id="IPR036388">
    <property type="entry name" value="WH-like_DNA-bd_sf"/>
</dbReference>
<dbReference type="Gene3D" id="1.10.10.10">
    <property type="entry name" value="Winged helix-like DNA-binding domain superfamily/Winged helix DNA-binding domain"/>
    <property type="match status" value="1"/>
</dbReference>
<reference evidence="2" key="2">
    <citation type="submission" date="2020-09" db="EMBL/GenBank/DDBJ databases">
        <authorList>
            <person name="Sun Q."/>
            <person name="Ohkuma M."/>
        </authorList>
    </citation>
    <scope>NUCLEOTIDE SEQUENCE</scope>
    <source>
        <strain evidence="2">JCM 3091</strain>
    </source>
</reference>
<dbReference type="InterPro" id="IPR005149">
    <property type="entry name" value="Tscrpt_reg_PadR_N"/>
</dbReference>
<dbReference type="Pfam" id="PF03551">
    <property type="entry name" value="PadR"/>
    <property type="match status" value="1"/>
</dbReference>
<reference evidence="2" key="1">
    <citation type="journal article" date="2014" name="Int. J. Syst. Evol. Microbiol.">
        <title>Complete genome sequence of Corynebacterium casei LMG S-19264T (=DSM 44701T), isolated from a smear-ripened cheese.</title>
        <authorList>
            <consortium name="US DOE Joint Genome Institute (JGI-PGF)"/>
            <person name="Walter F."/>
            <person name="Albersmeier A."/>
            <person name="Kalinowski J."/>
            <person name="Ruckert C."/>
        </authorList>
    </citation>
    <scope>NUCLEOTIDE SEQUENCE</scope>
    <source>
        <strain evidence="2">JCM 3091</strain>
    </source>
</reference>
<dbReference type="Proteomes" id="UP000662200">
    <property type="component" value="Unassembled WGS sequence"/>
</dbReference>
<dbReference type="EMBL" id="BMQC01000010">
    <property type="protein sequence ID" value="GGK35523.1"/>
    <property type="molecule type" value="Genomic_DNA"/>
</dbReference>
<dbReference type="InterPro" id="IPR036390">
    <property type="entry name" value="WH_DNA-bd_sf"/>
</dbReference>
<evidence type="ECO:0000313" key="2">
    <source>
        <dbReference type="EMBL" id="GGK35523.1"/>
    </source>
</evidence>
<comment type="caution">
    <text evidence="2">The sequence shown here is derived from an EMBL/GenBank/DDBJ whole genome shotgun (WGS) entry which is preliminary data.</text>
</comment>
<sequence length="215" mass="23782">MRVAANETRLLMLGAVKLFAPVNGYQIRRELISWEVEDWAHLRPGSIYSVLGTLARQGMLARHEVPEGSRHVAVYTLTPAGDGEFRRLFAAAVTAADRSSPTAFHTAVALLPLVPRADFLTWLTARIDTIAARRAGAAARYANAGAVPGHVAELAGLWERTDAVDESWCRALRARVAAGELHFAGERMDWRPDADDPGWQMHRDRAHYLRVLNLP</sequence>
<dbReference type="AlphaFoldDB" id="A0A8J3BSJ5"/>